<accession>A0A1N7H5D9</accession>
<name>A0A1N7H5D9_9EURY</name>
<protein>
    <submittedName>
        <fullName evidence="1">Pyridine nucleotide-disulphide oxidoreductase</fullName>
    </submittedName>
</protein>
<reference evidence="2" key="1">
    <citation type="submission" date="2017-01" db="EMBL/GenBank/DDBJ databases">
        <authorList>
            <person name="Varghese N."/>
            <person name="Submissions S."/>
        </authorList>
    </citation>
    <scope>NUCLEOTIDE SEQUENCE [LARGE SCALE GENOMIC DNA]</scope>
    <source>
        <strain evidence="2">type strain: HArc-</strain>
    </source>
</reference>
<proteinExistence type="predicted"/>
<dbReference type="STRING" id="308853.SAMN05421752_12512"/>
<dbReference type="Pfam" id="PF13738">
    <property type="entry name" value="Pyr_redox_3"/>
    <property type="match status" value="1"/>
</dbReference>
<dbReference type="Gene3D" id="3.50.50.60">
    <property type="entry name" value="FAD/NAD(P)-binding domain"/>
    <property type="match status" value="1"/>
</dbReference>
<keyword evidence="2" id="KW-1185">Reference proteome</keyword>
<dbReference type="EMBL" id="FTNR01000025">
    <property type="protein sequence ID" value="SIS19878.1"/>
    <property type="molecule type" value="Genomic_DNA"/>
</dbReference>
<gene>
    <name evidence="1" type="ORF">SAMN05421752_12512</name>
</gene>
<evidence type="ECO:0000313" key="2">
    <source>
        <dbReference type="Proteomes" id="UP000185936"/>
    </source>
</evidence>
<organism evidence="1 2">
    <name type="scientific">Natronorubrum thiooxidans</name>
    <dbReference type="NCBI Taxonomy" id="308853"/>
    <lineage>
        <taxon>Archaea</taxon>
        <taxon>Methanobacteriati</taxon>
        <taxon>Methanobacteriota</taxon>
        <taxon>Stenosarchaea group</taxon>
        <taxon>Halobacteria</taxon>
        <taxon>Halobacteriales</taxon>
        <taxon>Natrialbaceae</taxon>
        <taxon>Natronorubrum</taxon>
    </lineage>
</organism>
<dbReference type="Proteomes" id="UP000185936">
    <property type="component" value="Unassembled WGS sequence"/>
</dbReference>
<sequence>MLDRGEPWATRGPDPSEVLSPYTIERLESVADSDRLLVDGGAIVEEVRRDDDGCFEVRARAADGYELPEDESSTYTVPTRPILATGFEPTLGPAADCFPREKGIVQLTDRDESPTTPGLFLAGPDVTHNGVKFCFIYKFRARFPITAETIGRRLGVETDPLDVYREQNMYLGDLSCCEPEMCDC</sequence>
<dbReference type="InterPro" id="IPR036188">
    <property type="entry name" value="FAD/NAD-bd_sf"/>
</dbReference>
<evidence type="ECO:0000313" key="1">
    <source>
        <dbReference type="EMBL" id="SIS19878.1"/>
    </source>
</evidence>
<dbReference type="AlphaFoldDB" id="A0A1N7H5D9"/>